<keyword evidence="2" id="KW-1185">Reference proteome</keyword>
<feature type="non-terminal residue" evidence="1">
    <location>
        <position position="1"/>
    </location>
</feature>
<proteinExistence type="predicted"/>
<accession>A0A7K6DU41</accession>
<comment type="caution">
    <text evidence="1">The sequence shown here is derived from an EMBL/GenBank/DDBJ whole genome shotgun (WGS) entry which is preliminary data.</text>
</comment>
<evidence type="ECO:0000313" key="2">
    <source>
        <dbReference type="Proteomes" id="UP000571324"/>
    </source>
</evidence>
<dbReference type="InterPro" id="IPR013783">
    <property type="entry name" value="Ig-like_fold"/>
</dbReference>
<dbReference type="OrthoDB" id="10060824at2759"/>
<reference evidence="1 2" key="1">
    <citation type="submission" date="2019-09" db="EMBL/GenBank/DDBJ databases">
        <title>Bird 10,000 Genomes (B10K) Project - Family phase.</title>
        <authorList>
            <person name="Zhang G."/>
        </authorList>
    </citation>
    <scope>NUCLEOTIDE SEQUENCE [LARGE SCALE GENOMIC DNA]</scope>
    <source>
        <strain evidence="1">B10K-DU-029-52</strain>
    </source>
</reference>
<dbReference type="EMBL" id="VZRL01012168">
    <property type="protein sequence ID" value="NWV30509.1"/>
    <property type="molecule type" value="Genomic_DNA"/>
</dbReference>
<protein>
    <submittedName>
        <fullName evidence="1">CFA47 protein</fullName>
    </submittedName>
</protein>
<evidence type="ECO:0000313" key="1">
    <source>
        <dbReference type="EMBL" id="NWV30509.1"/>
    </source>
</evidence>
<dbReference type="Gene3D" id="2.60.40.10">
    <property type="entry name" value="Immunoglobulins"/>
    <property type="match status" value="5"/>
</dbReference>
<dbReference type="PANTHER" id="PTHR45912:SF3">
    <property type="entry name" value="CILIA- AND FLAGELLA-ASSOCIATED PROTEIN 47"/>
    <property type="match status" value="1"/>
</dbReference>
<sequence length="869" mass="97652">QFKLIVENPKKPIASGLQVNAVVEYSPECAEDLRDKLVLLVDDEIVDIPLLGLIPQCHLEIESEVNFGEMIANNKIVTKKISIANHGSVPGLFRIPYDGVVLLDIKPKRGVVKPKSARTIEVSICTDAPGVIKETMKVELEGCGCTEVWVKGVVVQQALKVLGVACGKVLKCVNFGPLYFGTSKTERINLYNESPDCMDWIAVLEDNAVGGEMGTDLQGSTGAVLQDLSLKNSNVDASTFILCVPNQGTLQPFEKTLITLCFSPEHYEMSDSLQIQDYVIFLRFETVGKRGECLQTLSDGATATTSINYCHVDLALMGSGFPVVITFKPGPVINFKDCYLGEKTQVSCTIKNESEFLPVTFHFRKAAHFNITPERGKLERKAEKEVMISFYPRQFGTFEMKQIVDIIGPAIDKNNVNVLKKKSFHQIYLTFLGACKSKRKSILFSINPGLTPLISNETGQFVVRDTGHFSDTAPVAILKSTQTQIHTHRKNRNCDDDALIAFPNDRAASLRPGEWNKKYRTIFTKTERYNYIDPEFTYTDSERLLRKEHKKYYIDFISRLRQHRLEKEAAREFNIYNNPVSIGIKPAEGLTSPYVSIKDISEEKLQHKMLALEDNGLLTSQKLEAIVSRSTNKEVWSWLSPMPSSTQEKEDCGLTLTHRQLHQIFIGPTTIDFGEVCVHSTTTKELHIINNLSVHILVQIEIKFMELQETSPLSQVVPPLTKTHIPIVFETNTVGMFKRSFSYKINNQHLGHVLVIAHALPIELELSKRELILNPIPGFQAGTEFRRTVRVCNRRNYPAGFAWKPLTAQRKTAFTIKPTRGIVEAYSELECEVVWHPGFSAPDTGEFILCVRKGKSIKLKCIAKVTIHT</sequence>
<dbReference type="GO" id="GO:0005929">
    <property type="term" value="C:cilium"/>
    <property type="evidence" value="ECO:0007669"/>
    <property type="project" value="TreeGrafter"/>
</dbReference>
<dbReference type="AlphaFoldDB" id="A0A7K6DU41"/>
<dbReference type="Proteomes" id="UP000571324">
    <property type="component" value="Unassembled WGS sequence"/>
</dbReference>
<dbReference type="PANTHER" id="PTHR45912">
    <property type="entry name" value="CILIA- AND FLAGELLA-ASSOCIATED PROTEIN 47"/>
    <property type="match status" value="1"/>
</dbReference>
<feature type="non-terminal residue" evidence="1">
    <location>
        <position position="869"/>
    </location>
</feature>
<dbReference type="GO" id="GO:0007288">
    <property type="term" value="P:sperm axoneme assembly"/>
    <property type="evidence" value="ECO:0007669"/>
    <property type="project" value="TreeGrafter"/>
</dbReference>
<organism evidence="1 2">
    <name type="scientific">Origma solitaria</name>
    <dbReference type="NCBI Taxonomy" id="720586"/>
    <lineage>
        <taxon>Eukaryota</taxon>
        <taxon>Metazoa</taxon>
        <taxon>Chordata</taxon>
        <taxon>Craniata</taxon>
        <taxon>Vertebrata</taxon>
        <taxon>Euteleostomi</taxon>
        <taxon>Archelosauria</taxon>
        <taxon>Archosauria</taxon>
        <taxon>Dinosauria</taxon>
        <taxon>Saurischia</taxon>
        <taxon>Theropoda</taxon>
        <taxon>Coelurosauria</taxon>
        <taxon>Aves</taxon>
        <taxon>Neognathae</taxon>
        <taxon>Neoaves</taxon>
        <taxon>Telluraves</taxon>
        <taxon>Australaves</taxon>
        <taxon>Passeriformes</taxon>
        <taxon>Meliphagoidea</taxon>
        <taxon>Acanthizidae</taxon>
        <taxon>Origma</taxon>
    </lineage>
</organism>
<name>A0A7K6DU41_9PASS</name>
<gene>
    <name evidence="1" type="primary">Cfap47_0</name>
    <name evidence="1" type="ORF">ORISOL_R09528</name>
</gene>